<dbReference type="Proteomes" id="UP000772434">
    <property type="component" value="Unassembled WGS sequence"/>
</dbReference>
<gene>
    <name evidence="2" type="ORF">BDP27DRAFT_1424848</name>
</gene>
<sequence>MPDPPTLEEEATGCAAVQKILRIGHFCACKGPMQKAHVRYCKLRLLAPKKMVKHVQTRWNTMYGVVKRALDLRKALTSLCASELWNYKLGHYNLSAAKWKILEGLLPVFKYFILTSERNSFTTLSGKDLGLILLSRSLIGCGRTAIKLSSLQLKTPPTPLTKTLSAFSVLDNPAPKSPTGPFDAFIRGNPSNKDPIKFWTAALPHQKSQTITANQALAFMALDFLAATAASTDVEHLFSRSGLVVSKKCYNLTPQHIHESTILGNWLSVEGLVPVDAIQHKLNKGYRKEKHFASEDELCWSDSDIEKDRVSKSELEIVEVKHSGDEGERSSNEGSSGSGSD</sequence>
<reference evidence="2" key="1">
    <citation type="submission" date="2020-11" db="EMBL/GenBank/DDBJ databases">
        <authorList>
            <consortium name="DOE Joint Genome Institute"/>
            <person name="Ahrendt S."/>
            <person name="Riley R."/>
            <person name="Andreopoulos W."/>
            <person name="Labutti K."/>
            <person name="Pangilinan J."/>
            <person name="Ruiz-Duenas F.J."/>
            <person name="Barrasa J.M."/>
            <person name="Sanchez-Garcia M."/>
            <person name="Camarero S."/>
            <person name="Miyauchi S."/>
            <person name="Serrano A."/>
            <person name="Linde D."/>
            <person name="Babiker R."/>
            <person name="Drula E."/>
            <person name="Ayuso-Fernandez I."/>
            <person name="Pacheco R."/>
            <person name="Padilla G."/>
            <person name="Ferreira P."/>
            <person name="Barriuso J."/>
            <person name="Kellner H."/>
            <person name="Castanera R."/>
            <person name="Alfaro M."/>
            <person name="Ramirez L."/>
            <person name="Pisabarro A.G."/>
            <person name="Kuo A."/>
            <person name="Tritt A."/>
            <person name="Lipzen A."/>
            <person name="He G."/>
            <person name="Yan M."/>
            <person name="Ng V."/>
            <person name="Cullen D."/>
            <person name="Martin F."/>
            <person name="Rosso M.-N."/>
            <person name="Henrissat B."/>
            <person name="Hibbett D."/>
            <person name="Martinez A.T."/>
            <person name="Grigoriev I.V."/>
        </authorList>
    </citation>
    <scope>NUCLEOTIDE SEQUENCE</scope>
    <source>
        <strain evidence="2">AH 40177</strain>
    </source>
</reference>
<organism evidence="2 3">
    <name type="scientific">Rhodocollybia butyracea</name>
    <dbReference type="NCBI Taxonomy" id="206335"/>
    <lineage>
        <taxon>Eukaryota</taxon>
        <taxon>Fungi</taxon>
        <taxon>Dikarya</taxon>
        <taxon>Basidiomycota</taxon>
        <taxon>Agaricomycotina</taxon>
        <taxon>Agaricomycetes</taxon>
        <taxon>Agaricomycetidae</taxon>
        <taxon>Agaricales</taxon>
        <taxon>Marasmiineae</taxon>
        <taxon>Omphalotaceae</taxon>
        <taxon>Rhodocollybia</taxon>
    </lineage>
</organism>
<accession>A0A9P5PK70</accession>
<dbReference type="AlphaFoldDB" id="A0A9P5PK70"/>
<protein>
    <recommendedName>
        <fullName evidence="4">HAT C-terminal dimerisation domain-containing protein</fullName>
    </recommendedName>
</protein>
<evidence type="ECO:0000313" key="3">
    <source>
        <dbReference type="Proteomes" id="UP000772434"/>
    </source>
</evidence>
<evidence type="ECO:0008006" key="4">
    <source>
        <dbReference type="Google" id="ProtNLM"/>
    </source>
</evidence>
<dbReference type="SUPFAM" id="SSF53098">
    <property type="entry name" value="Ribonuclease H-like"/>
    <property type="match status" value="1"/>
</dbReference>
<dbReference type="EMBL" id="JADNRY010000104">
    <property type="protein sequence ID" value="KAF9065393.1"/>
    <property type="molecule type" value="Genomic_DNA"/>
</dbReference>
<evidence type="ECO:0000256" key="1">
    <source>
        <dbReference type="SAM" id="MobiDB-lite"/>
    </source>
</evidence>
<keyword evidence="3" id="KW-1185">Reference proteome</keyword>
<dbReference type="InterPro" id="IPR012337">
    <property type="entry name" value="RNaseH-like_sf"/>
</dbReference>
<name>A0A9P5PK70_9AGAR</name>
<evidence type="ECO:0000313" key="2">
    <source>
        <dbReference type="EMBL" id="KAF9065393.1"/>
    </source>
</evidence>
<feature type="region of interest" description="Disordered" evidence="1">
    <location>
        <begin position="317"/>
        <end position="341"/>
    </location>
</feature>
<feature type="compositionally biased region" description="Basic and acidic residues" evidence="1">
    <location>
        <begin position="317"/>
        <end position="331"/>
    </location>
</feature>
<dbReference type="OrthoDB" id="1715602at2759"/>
<proteinExistence type="predicted"/>
<comment type="caution">
    <text evidence="2">The sequence shown here is derived from an EMBL/GenBank/DDBJ whole genome shotgun (WGS) entry which is preliminary data.</text>
</comment>